<comment type="caution">
    <text evidence="2">The sequence shown here is derived from an EMBL/GenBank/DDBJ whole genome shotgun (WGS) entry which is preliminary data.</text>
</comment>
<protein>
    <submittedName>
        <fullName evidence="2">Uncharacterized protein</fullName>
    </submittedName>
</protein>
<dbReference type="AlphaFoldDB" id="A0A482XNY2"/>
<dbReference type="Gene3D" id="3.15.10.50">
    <property type="match status" value="1"/>
</dbReference>
<dbReference type="SMR" id="A0A482XNY2"/>
<proteinExistence type="predicted"/>
<name>A0A482XNY2_LAOST</name>
<dbReference type="Pfam" id="PF16984">
    <property type="entry name" value="Grp7_allergen"/>
    <property type="match status" value="1"/>
</dbReference>
<keyword evidence="3" id="KW-1185">Reference proteome</keyword>
<dbReference type="EMBL" id="QKKF02004753">
    <property type="protein sequence ID" value="RZF47108.1"/>
    <property type="molecule type" value="Genomic_DNA"/>
</dbReference>
<dbReference type="Proteomes" id="UP000291343">
    <property type="component" value="Unassembled WGS sequence"/>
</dbReference>
<organism evidence="2 3">
    <name type="scientific">Laodelphax striatellus</name>
    <name type="common">Small brown planthopper</name>
    <name type="synonym">Delphax striatella</name>
    <dbReference type="NCBI Taxonomy" id="195883"/>
    <lineage>
        <taxon>Eukaryota</taxon>
        <taxon>Metazoa</taxon>
        <taxon>Ecdysozoa</taxon>
        <taxon>Arthropoda</taxon>
        <taxon>Hexapoda</taxon>
        <taxon>Insecta</taxon>
        <taxon>Pterygota</taxon>
        <taxon>Neoptera</taxon>
        <taxon>Paraneoptera</taxon>
        <taxon>Hemiptera</taxon>
        <taxon>Auchenorrhyncha</taxon>
        <taxon>Fulgoroidea</taxon>
        <taxon>Delphacidae</taxon>
        <taxon>Criomorphinae</taxon>
        <taxon>Laodelphax</taxon>
    </lineage>
</organism>
<feature type="signal peptide" evidence="1">
    <location>
        <begin position="1"/>
        <end position="21"/>
    </location>
</feature>
<dbReference type="InterPro" id="IPR020234">
    <property type="entry name" value="Mite_allergen_group-7"/>
</dbReference>
<dbReference type="InParanoid" id="A0A482XNY2"/>
<feature type="chain" id="PRO_5019787420" evidence="1">
    <location>
        <begin position="22"/>
        <end position="291"/>
    </location>
</feature>
<evidence type="ECO:0000256" key="1">
    <source>
        <dbReference type="SAM" id="SignalP"/>
    </source>
</evidence>
<evidence type="ECO:0000313" key="3">
    <source>
        <dbReference type="Proteomes" id="UP000291343"/>
    </source>
</evidence>
<gene>
    <name evidence="2" type="ORF">LSTR_LSTR005186</name>
</gene>
<dbReference type="InterPro" id="IPR038602">
    <property type="entry name" value="Mite_allergen_7_sf"/>
</dbReference>
<reference evidence="2 3" key="1">
    <citation type="journal article" date="2017" name="Gigascience">
        <title>Genome sequence of the small brown planthopper, Laodelphax striatellus.</title>
        <authorList>
            <person name="Zhu J."/>
            <person name="Jiang F."/>
            <person name="Wang X."/>
            <person name="Yang P."/>
            <person name="Bao Y."/>
            <person name="Zhao W."/>
            <person name="Wang W."/>
            <person name="Lu H."/>
            <person name="Wang Q."/>
            <person name="Cui N."/>
            <person name="Li J."/>
            <person name="Chen X."/>
            <person name="Luo L."/>
            <person name="Yu J."/>
            <person name="Kang L."/>
            <person name="Cui F."/>
        </authorList>
    </citation>
    <scope>NUCLEOTIDE SEQUENCE [LARGE SCALE GENOMIC DNA]</scope>
    <source>
        <strain evidence="2">Lst14</strain>
    </source>
</reference>
<evidence type="ECO:0000313" key="2">
    <source>
        <dbReference type="EMBL" id="RZF47108.1"/>
    </source>
</evidence>
<accession>A0A482XNY2</accession>
<keyword evidence="1" id="KW-0732">Signal</keyword>
<sequence length="291" mass="33076">MKLISLVISGLIYLFTGLSVGNTSDNSKYYYYDSLNVDYVNQSRYPFPISKAAPLEFDLRSEINYNAGLISKSARSYARSRLYNLTANFKNYIGKVCKNLNTTRLLTTVKLPNATAQKLSATVELTNGKLMDVKSIAPYNDCPGFYGDDSYTLETKMVVHECKVTYDCKLTVFWAISTTFEVVALVNDMKVDSKFILNSTNFEITLDYIEIPEGSKIKVDIVNQGTLSYVFNQFLSFVFYFTETSILDNAQSSAKKFIQEKLKELPKLNNTTPEMPQLKCFGFWLFNNQVN</sequence>
<dbReference type="OrthoDB" id="10332055at2759"/>